<dbReference type="CDD" id="cd00060">
    <property type="entry name" value="FHA"/>
    <property type="match status" value="1"/>
</dbReference>
<dbReference type="SMART" id="SM00240">
    <property type="entry name" value="FHA"/>
    <property type="match status" value="1"/>
</dbReference>
<protein>
    <submittedName>
        <fullName evidence="4">Uncharacterized protein</fullName>
    </submittedName>
</protein>
<evidence type="ECO:0000256" key="1">
    <source>
        <dbReference type="ARBA" id="ARBA00023015"/>
    </source>
</evidence>
<evidence type="ECO:0000256" key="3">
    <source>
        <dbReference type="ARBA" id="ARBA00023163"/>
    </source>
</evidence>
<keyword evidence="2" id="KW-0238">DNA-binding</keyword>
<dbReference type="GO" id="GO:0000160">
    <property type="term" value="P:phosphorelay signal transduction system"/>
    <property type="evidence" value="ECO:0007669"/>
    <property type="project" value="InterPro"/>
</dbReference>
<dbReference type="InterPro" id="IPR000253">
    <property type="entry name" value="FHA_dom"/>
</dbReference>
<dbReference type="Gene3D" id="2.60.200.20">
    <property type="match status" value="1"/>
</dbReference>
<dbReference type="AlphaFoldDB" id="A0A0B6AME7"/>
<dbReference type="Proteomes" id="UP000031829">
    <property type="component" value="Chromosome"/>
</dbReference>
<dbReference type="SUPFAM" id="SSF49879">
    <property type="entry name" value="SMAD/FHA domain"/>
    <property type="match status" value="1"/>
</dbReference>
<dbReference type="PROSITE" id="PS51755">
    <property type="entry name" value="OMPR_PHOB"/>
    <property type="match status" value="1"/>
</dbReference>
<keyword evidence="1" id="KW-0805">Transcription regulation</keyword>
<dbReference type="Gene3D" id="1.10.10.10">
    <property type="entry name" value="Winged helix-like DNA-binding domain superfamily/Winged helix DNA-binding domain"/>
    <property type="match status" value="1"/>
</dbReference>
<dbReference type="InterPro" id="IPR008984">
    <property type="entry name" value="SMAD_FHA_dom_sf"/>
</dbReference>
<proteinExistence type="predicted"/>
<keyword evidence="3" id="KW-0804">Transcription</keyword>
<dbReference type="SUPFAM" id="SSF46894">
    <property type="entry name" value="C-terminal effector domain of the bipartite response regulators"/>
    <property type="match status" value="1"/>
</dbReference>
<dbReference type="InterPro" id="IPR036388">
    <property type="entry name" value="WH-like_DNA-bd_sf"/>
</dbReference>
<evidence type="ECO:0000313" key="5">
    <source>
        <dbReference type="Proteomes" id="UP000031829"/>
    </source>
</evidence>
<dbReference type="RefSeq" id="WP_034650776.1">
    <property type="nucleotide sequence ID" value="NZ_BCVB01000006.1"/>
</dbReference>
<dbReference type="Pfam" id="PF00486">
    <property type="entry name" value="Trans_reg_C"/>
    <property type="match status" value="1"/>
</dbReference>
<reference evidence="4 5" key="1">
    <citation type="journal article" date="2015" name="Genome Announc.">
        <title>Complete genome sequences for 35 biothreat assay-relevant bacillus species.</title>
        <authorList>
            <person name="Johnson S.L."/>
            <person name="Daligault H.E."/>
            <person name="Davenport K.W."/>
            <person name="Jaissle J."/>
            <person name="Frey K.G."/>
            <person name="Ladner J.T."/>
            <person name="Broomall S.M."/>
            <person name="Bishop-Lilly K.A."/>
            <person name="Bruce D.C."/>
            <person name="Gibbons H.S."/>
            <person name="Coyne S.R."/>
            <person name="Lo C.C."/>
            <person name="Meincke L."/>
            <person name="Munk A.C."/>
            <person name="Koroleva G.I."/>
            <person name="Rosenzweig C.N."/>
            <person name="Palacios G.F."/>
            <person name="Redden C.L."/>
            <person name="Minogue T.D."/>
            <person name="Chain P.S."/>
        </authorList>
    </citation>
    <scope>NUCLEOTIDE SEQUENCE [LARGE SCALE GENOMIC DNA]</scope>
    <source>
        <strain evidence="5">ATCC 14581 / DSM 32 / JCM 2506 / NBRC 15308 / NCIMB 9376 / NCTC 10342 / NRRL B-14308 / VKM B-512</strain>
    </source>
</reference>
<dbReference type="Pfam" id="PF00498">
    <property type="entry name" value="FHA"/>
    <property type="match status" value="1"/>
</dbReference>
<accession>A0A0B6AME7</accession>
<dbReference type="SMART" id="SM00862">
    <property type="entry name" value="Trans_reg_C"/>
    <property type="match status" value="1"/>
</dbReference>
<sequence>MNGMLIIRNGAPFYEGASVPIPKDKACIIGRSSEEWEPYLAFQSAYISRKHFEVTNESNAFFITDLFSKHGTKVNGEELQPGTPRLLKEQDVITLANEEATLVFRNDDMDATLDLGPLLKQINKPFYTLDPILQKVKVKEETYILSDKEYACLAYLLEYNNQFVSKEALKKSVWPERVESNGEILVAAEELNALIYRVRKKIGTYLEIEVIRGKGYWLHFNENGRE</sequence>
<dbReference type="EMBL" id="CP009920">
    <property type="protein sequence ID" value="AJI22267.1"/>
    <property type="molecule type" value="Genomic_DNA"/>
</dbReference>
<evidence type="ECO:0000256" key="2">
    <source>
        <dbReference type="ARBA" id="ARBA00023125"/>
    </source>
</evidence>
<dbReference type="InterPro" id="IPR016032">
    <property type="entry name" value="Sig_transdc_resp-reg_C-effctor"/>
</dbReference>
<dbReference type="KEGG" id="bmeg:BG04_5569"/>
<dbReference type="HOGENOM" id="CLU_1204299_0_0_9"/>
<dbReference type="GeneID" id="93643510"/>
<dbReference type="GO" id="GO:0003677">
    <property type="term" value="F:DNA binding"/>
    <property type="evidence" value="ECO:0007669"/>
    <property type="project" value="UniProtKB-UniRule"/>
</dbReference>
<organism evidence="4 5">
    <name type="scientific">Priestia megaterium (strain ATCC 14581 / DSM 32 / CCUG 1817 / JCM 2506 / NBRC 15308 / NCIMB 9376 / NCTC 10342 / NRRL B-14308 / VKM B-512 / Ford 19)</name>
    <name type="common">Bacillus megaterium</name>
    <dbReference type="NCBI Taxonomy" id="1348623"/>
    <lineage>
        <taxon>Bacteria</taxon>
        <taxon>Bacillati</taxon>
        <taxon>Bacillota</taxon>
        <taxon>Bacilli</taxon>
        <taxon>Bacillales</taxon>
        <taxon>Bacillaceae</taxon>
        <taxon>Priestia</taxon>
    </lineage>
</organism>
<dbReference type="GO" id="GO:0006355">
    <property type="term" value="P:regulation of DNA-templated transcription"/>
    <property type="evidence" value="ECO:0007669"/>
    <property type="project" value="InterPro"/>
</dbReference>
<dbReference type="InterPro" id="IPR001867">
    <property type="entry name" value="OmpR/PhoB-type_DNA-bd"/>
</dbReference>
<gene>
    <name evidence="4" type="ORF">BG04_5569</name>
</gene>
<name>A0A0B6AME7_PRIM2</name>
<evidence type="ECO:0000313" key="4">
    <source>
        <dbReference type="EMBL" id="AJI22267.1"/>
    </source>
</evidence>
<dbReference type="CDD" id="cd00383">
    <property type="entry name" value="trans_reg_C"/>
    <property type="match status" value="1"/>
</dbReference>
<dbReference type="PROSITE" id="PS50006">
    <property type="entry name" value="FHA_DOMAIN"/>
    <property type="match status" value="1"/>
</dbReference>